<keyword evidence="8" id="KW-0472">Membrane</keyword>
<dbReference type="PANTHER" id="PTHR43297:SF13">
    <property type="entry name" value="NICKEL ABC TRANSPORTER, ATP-BINDING PROTEIN"/>
    <property type="match status" value="1"/>
</dbReference>
<protein>
    <recommendedName>
        <fullName evidence="11">Nickel import system ATP-binding protein NikD</fullName>
        <ecNumber evidence="10">7.2.2.11</ecNumber>
    </recommendedName>
</protein>
<proteinExistence type="predicted"/>
<dbReference type="Proteomes" id="UP001524383">
    <property type="component" value="Unassembled WGS sequence"/>
</dbReference>
<dbReference type="InterPro" id="IPR050388">
    <property type="entry name" value="ABC_Ni/Peptide_Import"/>
</dbReference>
<keyword evidence="4" id="KW-0547">Nucleotide-binding</keyword>
<keyword evidence="3" id="KW-1003">Cell membrane</keyword>
<evidence type="ECO:0000256" key="1">
    <source>
        <dbReference type="ARBA" id="ARBA00004202"/>
    </source>
</evidence>
<dbReference type="InterPro" id="IPR027417">
    <property type="entry name" value="P-loop_NTPase"/>
</dbReference>
<evidence type="ECO:0000313" key="14">
    <source>
        <dbReference type="EMBL" id="MCQ1537402.1"/>
    </source>
</evidence>
<gene>
    <name evidence="14" type="ORF">FTO68_00050</name>
</gene>
<keyword evidence="6" id="KW-1278">Translocase</keyword>
<comment type="subunit">
    <text evidence="9">The complex is composed of two ATP-binding proteins (NikD and NikE), two transmembrane proteins (NikB and NikC) and a solute-binding protein (NikA).</text>
</comment>
<reference evidence="14 15" key="1">
    <citation type="submission" date="2019-08" db="EMBL/GenBank/DDBJ databases">
        <authorList>
            <person name="Chen S.-C."/>
            <person name="Lai M.-C."/>
            <person name="You Y.-T."/>
        </authorList>
    </citation>
    <scope>NUCLEOTIDE SEQUENCE [LARGE SCALE GENOMIC DNA]</scope>
    <source>
        <strain evidence="14 15">P2F9704a</strain>
    </source>
</reference>
<dbReference type="GO" id="GO:0015413">
    <property type="term" value="F:ABC-type nickel transporter activity"/>
    <property type="evidence" value="ECO:0007669"/>
    <property type="project" value="UniProtKB-EC"/>
</dbReference>
<dbReference type="AlphaFoldDB" id="A0ABD4TED3"/>
<dbReference type="GO" id="GO:0005524">
    <property type="term" value="F:ATP binding"/>
    <property type="evidence" value="ECO:0007669"/>
    <property type="project" value="UniProtKB-KW"/>
</dbReference>
<evidence type="ECO:0000256" key="4">
    <source>
        <dbReference type="ARBA" id="ARBA00022741"/>
    </source>
</evidence>
<dbReference type="EC" id="7.2.2.11" evidence="10"/>
<dbReference type="SMART" id="SM00382">
    <property type="entry name" value="AAA"/>
    <property type="match status" value="1"/>
</dbReference>
<dbReference type="PROSITE" id="PS50893">
    <property type="entry name" value="ABC_TRANSPORTER_2"/>
    <property type="match status" value="1"/>
</dbReference>
<keyword evidence="2" id="KW-0813">Transport</keyword>
<comment type="subcellular location">
    <subcellularLocation>
        <location evidence="1">Cell membrane</location>
        <topology evidence="1">Peripheral membrane protein</topology>
    </subcellularLocation>
</comment>
<evidence type="ECO:0000256" key="2">
    <source>
        <dbReference type="ARBA" id="ARBA00022448"/>
    </source>
</evidence>
<keyword evidence="5 14" id="KW-0067">ATP-binding</keyword>
<dbReference type="InterPro" id="IPR017871">
    <property type="entry name" value="ABC_transporter-like_CS"/>
</dbReference>
<evidence type="ECO:0000256" key="12">
    <source>
        <dbReference type="ARBA" id="ARBA00048610"/>
    </source>
</evidence>
<dbReference type="GO" id="GO:0005886">
    <property type="term" value="C:plasma membrane"/>
    <property type="evidence" value="ECO:0007669"/>
    <property type="project" value="UniProtKB-SubCell"/>
</dbReference>
<dbReference type="PANTHER" id="PTHR43297">
    <property type="entry name" value="OLIGOPEPTIDE TRANSPORT ATP-BINDING PROTEIN APPD"/>
    <property type="match status" value="1"/>
</dbReference>
<sequence length="321" mass="35609">MALIEIKNLNVHFYSRNDIVKANNGVDLSIGENEIVGLIGETGCGKTILGRAIMRLLSPNVSLEGSILYLGRNILDLTQQEIQAIRGREIGMILQNPAASLNPVLPVGEQVAEVFRCHLGNSVAEAEQKAKGLFEQVGIDPARMKEYPHQFSGGMKQRVMIAIGLAATPKLLIADEPTKGLDKERKWQIITLMSDLIRKRSVSMLLITHDLEIAEAICDRIAVMYAGEIIEIGRTADIMQRTLHSTTHPYANALIHALPKYGMMPIPGEIPSLSSLPSGCRFHPRCAERREDCSQVHPEMREIQDNHLVRCLYRGVSNEHP</sequence>
<dbReference type="CDD" id="cd03257">
    <property type="entry name" value="ABC_NikE_OppD_transporters"/>
    <property type="match status" value="1"/>
</dbReference>
<evidence type="ECO:0000256" key="9">
    <source>
        <dbReference type="ARBA" id="ARBA00038669"/>
    </source>
</evidence>
<evidence type="ECO:0000256" key="5">
    <source>
        <dbReference type="ARBA" id="ARBA00022840"/>
    </source>
</evidence>
<keyword evidence="15" id="KW-1185">Reference proteome</keyword>
<organism evidence="14 15">
    <name type="scientific">Methanocalculus taiwanensis</name>
    <dbReference type="NCBI Taxonomy" id="106207"/>
    <lineage>
        <taxon>Archaea</taxon>
        <taxon>Methanobacteriati</taxon>
        <taxon>Methanobacteriota</taxon>
        <taxon>Stenosarchaea group</taxon>
        <taxon>Methanomicrobia</taxon>
        <taxon>Methanomicrobiales</taxon>
        <taxon>Methanocalculaceae</taxon>
        <taxon>Methanocalculus</taxon>
    </lineage>
</organism>
<comment type="catalytic activity">
    <reaction evidence="12">
        <text>Ni(2+)(out) + ATP + H2O = Ni(2+)(in) + ADP + phosphate + H(+)</text>
        <dbReference type="Rhea" id="RHEA:15557"/>
        <dbReference type="ChEBI" id="CHEBI:15377"/>
        <dbReference type="ChEBI" id="CHEBI:15378"/>
        <dbReference type="ChEBI" id="CHEBI:30616"/>
        <dbReference type="ChEBI" id="CHEBI:43474"/>
        <dbReference type="ChEBI" id="CHEBI:49786"/>
        <dbReference type="ChEBI" id="CHEBI:456216"/>
        <dbReference type="EC" id="7.2.2.11"/>
    </reaction>
    <physiologicalReaction direction="left-to-right" evidence="12">
        <dbReference type="Rhea" id="RHEA:15558"/>
    </physiologicalReaction>
</comment>
<dbReference type="Pfam" id="PF08352">
    <property type="entry name" value="oligo_HPY"/>
    <property type="match status" value="1"/>
</dbReference>
<evidence type="ECO:0000256" key="6">
    <source>
        <dbReference type="ARBA" id="ARBA00022967"/>
    </source>
</evidence>
<keyword evidence="7" id="KW-0406">Ion transport</keyword>
<dbReference type="InterPro" id="IPR003439">
    <property type="entry name" value="ABC_transporter-like_ATP-bd"/>
</dbReference>
<evidence type="ECO:0000256" key="7">
    <source>
        <dbReference type="ARBA" id="ARBA00023065"/>
    </source>
</evidence>
<dbReference type="SUPFAM" id="SSF52540">
    <property type="entry name" value="P-loop containing nucleoside triphosphate hydrolases"/>
    <property type="match status" value="1"/>
</dbReference>
<evidence type="ECO:0000256" key="10">
    <source>
        <dbReference type="ARBA" id="ARBA00039098"/>
    </source>
</evidence>
<dbReference type="EMBL" id="VOTZ01000001">
    <property type="protein sequence ID" value="MCQ1537402.1"/>
    <property type="molecule type" value="Genomic_DNA"/>
</dbReference>
<dbReference type="NCBIfam" id="TIGR01727">
    <property type="entry name" value="oligo_HPY"/>
    <property type="match status" value="1"/>
</dbReference>
<comment type="caution">
    <text evidence="14">The sequence shown here is derived from an EMBL/GenBank/DDBJ whole genome shotgun (WGS) entry which is preliminary data.</text>
</comment>
<accession>A0ABD4TED3</accession>
<dbReference type="Gene3D" id="3.40.50.300">
    <property type="entry name" value="P-loop containing nucleotide triphosphate hydrolases"/>
    <property type="match status" value="1"/>
</dbReference>
<dbReference type="InterPro" id="IPR003593">
    <property type="entry name" value="AAA+_ATPase"/>
</dbReference>
<evidence type="ECO:0000313" key="15">
    <source>
        <dbReference type="Proteomes" id="UP001524383"/>
    </source>
</evidence>
<evidence type="ECO:0000256" key="8">
    <source>
        <dbReference type="ARBA" id="ARBA00023136"/>
    </source>
</evidence>
<dbReference type="FunFam" id="3.40.50.300:FF:000016">
    <property type="entry name" value="Oligopeptide ABC transporter ATP-binding component"/>
    <property type="match status" value="1"/>
</dbReference>
<dbReference type="Pfam" id="PF00005">
    <property type="entry name" value="ABC_tran"/>
    <property type="match status" value="1"/>
</dbReference>
<name>A0ABD4TED3_9EURY</name>
<dbReference type="PROSITE" id="PS00211">
    <property type="entry name" value="ABC_TRANSPORTER_1"/>
    <property type="match status" value="1"/>
</dbReference>
<evidence type="ECO:0000256" key="3">
    <source>
        <dbReference type="ARBA" id="ARBA00022475"/>
    </source>
</evidence>
<feature type="domain" description="ABC transporter" evidence="13">
    <location>
        <begin position="6"/>
        <end position="251"/>
    </location>
</feature>
<evidence type="ECO:0000256" key="11">
    <source>
        <dbReference type="ARBA" id="ARBA00044143"/>
    </source>
</evidence>
<evidence type="ECO:0000259" key="13">
    <source>
        <dbReference type="PROSITE" id="PS50893"/>
    </source>
</evidence>
<dbReference type="InterPro" id="IPR013563">
    <property type="entry name" value="Oligopep_ABC_C"/>
</dbReference>